<organism evidence="6 7">
    <name type="scientific">Schwartzia succinivorans DSM 10502</name>
    <dbReference type="NCBI Taxonomy" id="1123243"/>
    <lineage>
        <taxon>Bacteria</taxon>
        <taxon>Bacillati</taxon>
        <taxon>Bacillota</taxon>
        <taxon>Negativicutes</taxon>
        <taxon>Selenomonadales</taxon>
        <taxon>Selenomonadaceae</taxon>
        <taxon>Schwartzia</taxon>
    </lineage>
</organism>
<dbReference type="AlphaFoldDB" id="A0A1M4V911"/>
<evidence type="ECO:0000256" key="2">
    <source>
        <dbReference type="ARBA" id="ARBA00022723"/>
    </source>
</evidence>
<evidence type="ECO:0000313" key="7">
    <source>
        <dbReference type="Proteomes" id="UP000184404"/>
    </source>
</evidence>
<feature type="domain" description="Metallo-beta-lactamase" evidence="5">
    <location>
        <begin position="12"/>
        <end position="188"/>
    </location>
</feature>
<sequence>MKVEYFVVGPIDVNCYVISDDNGIGAVIDPGGNAERILAYIKKENLDIRYVLNTHGHGDHIGADDAVRDGTGAPLYIHAADADMLTDARKNLSAFMGYQALARPADVLLHGGEEITVGDIKLKVVCTPGHSAGGVCFVGDGFVFSGDALFADSIGRTDFPGGSQSELVSSIKRELMVLPDETEVYPGHGPKTTIGWEKVYNPYLQW</sequence>
<dbReference type="PANTHER" id="PTHR46233:SF3">
    <property type="entry name" value="HYDROXYACYLGLUTATHIONE HYDROLASE GLOC"/>
    <property type="match status" value="1"/>
</dbReference>
<protein>
    <submittedName>
        <fullName evidence="6">Glyoxylase, beta-lactamase superfamily II</fullName>
    </submittedName>
</protein>
<keyword evidence="4" id="KW-0862">Zinc</keyword>
<keyword evidence="7" id="KW-1185">Reference proteome</keyword>
<name>A0A1M4V911_9FIRM</name>
<dbReference type="EMBL" id="FQUG01000003">
    <property type="protein sequence ID" value="SHE65422.1"/>
    <property type="molecule type" value="Genomic_DNA"/>
</dbReference>
<dbReference type="GO" id="GO:0046872">
    <property type="term" value="F:metal ion binding"/>
    <property type="evidence" value="ECO:0007669"/>
    <property type="project" value="UniProtKB-KW"/>
</dbReference>
<dbReference type="InterPro" id="IPR051453">
    <property type="entry name" value="MBL_Glyoxalase_II"/>
</dbReference>
<evidence type="ECO:0000256" key="4">
    <source>
        <dbReference type="ARBA" id="ARBA00022833"/>
    </source>
</evidence>
<accession>A0A1M4V911</accession>
<gene>
    <name evidence="6" type="ORF">SAMN02745190_00925</name>
</gene>
<reference evidence="6 7" key="1">
    <citation type="submission" date="2016-11" db="EMBL/GenBank/DDBJ databases">
        <authorList>
            <person name="Jaros S."/>
            <person name="Januszkiewicz K."/>
            <person name="Wedrychowicz H."/>
        </authorList>
    </citation>
    <scope>NUCLEOTIDE SEQUENCE [LARGE SCALE GENOMIC DNA]</scope>
    <source>
        <strain evidence="6 7">DSM 10502</strain>
    </source>
</reference>
<dbReference type="Gene3D" id="3.60.15.10">
    <property type="entry name" value="Ribonuclease Z/Hydroxyacylglutathione hydrolase-like"/>
    <property type="match status" value="1"/>
</dbReference>
<dbReference type="OrthoDB" id="9802248at2"/>
<dbReference type="RefSeq" id="WP_094756460.1">
    <property type="nucleotide sequence ID" value="NZ_FQUG01000003.1"/>
</dbReference>
<dbReference type="SUPFAM" id="SSF56281">
    <property type="entry name" value="Metallo-hydrolase/oxidoreductase"/>
    <property type="match status" value="1"/>
</dbReference>
<dbReference type="CDD" id="cd06262">
    <property type="entry name" value="metallo-hydrolase-like_MBL-fold"/>
    <property type="match status" value="1"/>
</dbReference>
<evidence type="ECO:0000256" key="1">
    <source>
        <dbReference type="ARBA" id="ARBA00001947"/>
    </source>
</evidence>
<dbReference type="InterPro" id="IPR036866">
    <property type="entry name" value="RibonucZ/Hydroxyglut_hydro"/>
</dbReference>
<evidence type="ECO:0000259" key="5">
    <source>
        <dbReference type="SMART" id="SM00849"/>
    </source>
</evidence>
<dbReference type="InterPro" id="IPR001279">
    <property type="entry name" value="Metallo-B-lactamas"/>
</dbReference>
<dbReference type="Proteomes" id="UP000184404">
    <property type="component" value="Unassembled WGS sequence"/>
</dbReference>
<comment type="cofactor">
    <cofactor evidence="1">
        <name>Zn(2+)</name>
        <dbReference type="ChEBI" id="CHEBI:29105"/>
    </cofactor>
</comment>
<dbReference type="GO" id="GO:0016787">
    <property type="term" value="F:hydrolase activity"/>
    <property type="evidence" value="ECO:0007669"/>
    <property type="project" value="UniProtKB-KW"/>
</dbReference>
<evidence type="ECO:0000256" key="3">
    <source>
        <dbReference type="ARBA" id="ARBA00022801"/>
    </source>
</evidence>
<dbReference type="PANTHER" id="PTHR46233">
    <property type="entry name" value="HYDROXYACYLGLUTATHIONE HYDROLASE GLOC"/>
    <property type="match status" value="1"/>
</dbReference>
<keyword evidence="3" id="KW-0378">Hydrolase</keyword>
<dbReference type="SMART" id="SM00849">
    <property type="entry name" value="Lactamase_B"/>
    <property type="match status" value="1"/>
</dbReference>
<keyword evidence="2" id="KW-0479">Metal-binding</keyword>
<dbReference type="STRING" id="1123243.SAMN02745190_00925"/>
<proteinExistence type="predicted"/>
<dbReference type="Pfam" id="PF00753">
    <property type="entry name" value="Lactamase_B"/>
    <property type="match status" value="1"/>
</dbReference>
<evidence type="ECO:0000313" key="6">
    <source>
        <dbReference type="EMBL" id="SHE65422.1"/>
    </source>
</evidence>